<dbReference type="OrthoDB" id="3236701at2759"/>
<sequence length="110" mass="11928">MLVPRVFRFARRGVCGARAQSVLSPGSAAREFKVVLDGDTLYVDREVAEALGWTPAHPPSEGVPLTLSGWAPGYLAIARTGSDSDRLARATAESGRDPKMQQVLDYLKDR</sequence>
<dbReference type="Proteomes" id="UP000703269">
    <property type="component" value="Unassembled WGS sequence"/>
</dbReference>
<protein>
    <submittedName>
        <fullName evidence="2">Uncharacterized protein</fullName>
    </submittedName>
</protein>
<comment type="caution">
    <text evidence="2">The sequence shown here is derived from an EMBL/GenBank/DDBJ whole genome shotgun (WGS) entry which is preliminary data.</text>
</comment>
<feature type="compositionally biased region" description="Basic and acidic residues" evidence="1">
    <location>
        <begin position="86"/>
        <end position="99"/>
    </location>
</feature>
<keyword evidence="3" id="KW-1185">Reference proteome</keyword>
<feature type="region of interest" description="Disordered" evidence="1">
    <location>
        <begin position="86"/>
        <end position="110"/>
    </location>
</feature>
<proteinExistence type="predicted"/>
<name>A0A9P3GN78_9APHY</name>
<gene>
    <name evidence="2" type="ORF">PsYK624_140530</name>
</gene>
<organism evidence="2 3">
    <name type="scientific">Phanerochaete sordida</name>
    <dbReference type="NCBI Taxonomy" id="48140"/>
    <lineage>
        <taxon>Eukaryota</taxon>
        <taxon>Fungi</taxon>
        <taxon>Dikarya</taxon>
        <taxon>Basidiomycota</taxon>
        <taxon>Agaricomycotina</taxon>
        <taxon>Agaricomycetes</taxon>
        <taxon>Polyporales</taxon>
        <taxon>Phanerochaetaceae</taxon>
        <taxon>Phanerochaete</taxon>
    </lineage>
</organism>
<evidence type="ECO:0000313" key="2">
    <source>
        <dbReference type="EMBL" id="GJE97831.1"/>
    </source>
</evidence>
<evidence type="ECO:0000256" key="1">
    <source>
        <dbReference type="SAM" id="MobiDB-lite"/>
    </source>
</evidence>
<accession>A0A9P3GN78</accession>
<dbReference type="AlphaFoldDB" id="A0A9P3GN78"/>
<dbReference type="EMBL" id="BPQB01000077">
    <property type="protein sequence ID" value="GJE97831.1"/>
    <property type="molecule type" value="Genomic_DNA"/>
</dbReference>
<reference evidence="2 3" key="1">
    <citation type="submission" date="2021-08" db="EMBL/GenBank/DDBJ databases">
        <title>Draft Genome Sequence of Phanerochaete sordida strain YK-624.</title>
        <authorList>
            <person name="Mori T."/>
            <person name="Dohra H."/>
            <person name="Suzuki T."/>
            <person name="Kawagishi H."/>
            <person name="Hirai H."/>
        </authorList>
    </citation>
    <scope>NUCLEOTIDE SEQUENCE [LARGE SCALE GENOMIC DNA]</scope>
    <source>
        <strain evidence="2 3">YK-624</strain>
    </source>
</reference>
<evidence type="ECO:0000313" key="3">
    <source>
        <dbReference type="Proteomes" id="UP000703269"/>
    </source>
</evidence>